<keyword evidence="3" id="KW-1185">Reference proteome</keyword>
<proteinExistence type="predicted"/>
<sequence>MLPRMKLKRQIIFAKERKFSQGGCCRFILTNRELQSKLKNNSLLVRLIKNVIPSGEKEKGISHEDEGQIIHLGFSYLYKNVTVNKVGKRKLTWYGASSKYNDDLLSNLRNENSIDLYHEVALSHYVSRGNMKEVYSYVMNCLNRLTPQQVLLTLHSFLMHGVQVDHLIKINEHVINNIYNFKTSELILIHLFYVYFEGNYKNGVAGHQHDPVLYHEPPFGKDENDYPHNHTDAECSSSICISNPVKDKIGTLAKELIRYTSHLFYKRREHLLLNQVEEILFIWSKYNLYHKELFDHCVRVVERSMHSLKVDYMELVLKGESSPLTNIRKESIHHLNNFDLVIKCFYHLSGVRKVTLLEETRLKYFSQFALFLRDNIGLLIQLPLCKLFMLLQVSEHTHAKCEMEKGDHLRGHLLSLIEGRLKRTNQDHHYRRSTYPQEASKNVSKCVRVLDAVHAYYSDVCNSDSKYISAKQPPTCVRTDQICEKYHNVGETIGGIPTDASLPKMNNTFNAIAELKNCMHSAESSHIATHQNGRRDQTGVLNCPPNLTFLSSINEYIAVGSASCKKYLPTLLSTLKGQKKFQHMLLYFINILDKGSGANVLIPYIKLTCEYVSNIYVLSYMGYLYKCAIASKDFSNRANFNSEKVLALLSTLHTLIRNDYQVLESDACSGNPPNVSPNGITFHQNNEQFLTSLRECNPNVYEHVQANLLHLNLKEIKKLDEFLFHYVYKHMVNDTFEYLANVVPYMNSQPLVNRLLWLFVQINNYYSVHANEGGAPIGEKIATLFFQKICILNFLTTYQDRNDNCYEAAKNILTYVRLEKDVERALSNYVLNLYFKNYTGRLGNEGIFAYITDILQKLSNCSCVLTYHQNDGTFLICSNGTDQLSGPLVGSQIMHIINTLLQNNCCAHLINFLFLINAGVSFGTLFGGIRNHLYSYAF</sequence>
<evidence type="ECO:0000313" key="3">
    <source>
        <dbReference type="Proteomes" id="UP000092716"/>
    </source>
</evidence>
<reference evidence="3" key="1">
    <citation type="submission" date="2016-06" db="EMBL/GenBank/DDBJ databases">
        <title>First high quality genome sequence of Plasmodium coatneyi using continuous long reads from single molecule, real-time sequencing.</title>
        <authorList>
            <person name="Chien J.-T."/>
            <person name="Pakala S.B."/>
            <person name="Geraldo J.A."/>
            <person name="Lapp S.A."/>
            <person name="Barnwell J.W."/>
            <person name="Kissinger J.C."/>
            <person name="Galinski M.R."/>
            <person name="Humphrey J.C."/>
        </authorList>
    </citation>
    <scope>NUCLEOTIDE SEQUENCE [LARGE SCALE GENOMIC DNA]</scope>
    <source>
        <strain evidence="3">Hackeri</strain>
    </source>
</reference>
<dbReference type="VEuPathDB" id="PlasmoDB:PCOAH_00045200"/>
<dbReference type="GeneID" id="30911251"/>
<dbReference type="RefSeq" id="XP_019916336.1">
    <property type="nucleotide sequence ID" value="XM_020061304.1"/>
</dbReference>
<dbReference type="AlphaFoldDB" id="A0A1B1E3R8"/>
<evidence type="ECO:0000256" key="1">
    <source>
        <dbReference type="SAM" id="Phobius"/>
    </source>
</evidence>
<dbReference type="OrthoDB" id="377164at2759"/>
<gene>
    <name evidence="2" type="ORF">PCOAH_00045200</name>
</gene>
<organism evidence="2 3">
    <name type="scientific">Plasmodium coatneyi</name>
    <dbReference type="NCBI Taxonomy" id="208452"/>
    <lineage>
        <taxon>Eukaryota</taxon>
        <taxon>Sar</taxon>
        <taxon>Alveolata</taxon>
        <taxon>Apicomplexa</taxon>
        <taxon>Aconoidasida</taxon>
        <taxon>Haemosporida</taxon>
        <taxon>Plasmodiidae</taxon>
        <taxon>Plasmodium</taxon>
    </lineage>
</organism>
<dbReference type="KEGG" id="pcot:PCOAH_00045200"/>
<evidence type="ECO:0000313" key="2">
    <source>
        <dbReference type="EMBL" id="ANQ09641.1"/>
    </source>
</evidence>
<keyword evidence="1" id="KW-0812">Transmembrane</keyword>
<dbReference type="Proteomes" id="UP000092716">
    <property type="component" value="Chromosome 12"/>
</dbReference>
<name>A0A1B1E3R8_9APIC</name>
<dbReference type="EMBL" id="CP016250">
    <property type="protein sequence ID" value="ANQ09641.1"/>
    <property type="molecule type" value="Genomic_DNA"/>
</dbReference>
<keyword evidence="1" id="KW-1133">Transmembrane helix</keyword>
<protein>
    <submittedName>
        <fullName evidence="2">Uncharacterized protein</fullName>
    </submittedName>
</protein>
<feature type="transmembrane region" description="Helical" evidence="1">
    <location>
        <begin position="909"/>
        <end position="929"/>
    </location>
</feature>
<keyword evidence="1" id="KW-0472">Membrane</keyword>
<accession>A0A1B1E3R8</accession>